<accession>A0A3N2CYN8</accession>
<name>A0A3N2CYN8_9ACTN</name>
<reference evidence="2 3" key="1">
    <citation type="submission" date="2018-11" db="EMBL/GenBank/DDBJ databases">
        <title>Sequencing the genomes of 1000 actinobacteria strains.</title>
        <authorList>
            <person name="Klenk H.-P."/>
        </authorList>
    </citation>
    <scope>NUCLEOTIDE SEQUENCE [LARGE SCALE GENOMIC DNA]</scope>
    <source>
        <strain evidence="2 3">DSM 12652</strain>
    </source>
</reference>
<keyword evidence="3" id="KW-1185">Reference proteome</keyword>
<sequence>MIRVLLLALAGLMVAVGVLWTLQGLGYVQGSPMTGVRFWSLVGPLLAGFGVALGIVALRRSDRR</sequence>
<keyword evidence="1" id="KW-0812">Transmembrane</keyword>
<dbReference type="OrthoDB" id="4640879at2"/>
<keyword evidence="1" id="KW-1133">Transmembrane helix</keyword>
<dbReference type="EMBL" id="RKHO01000001">
    <property type="protein sequence ID" value="ROR92651.1"/>
    <property type="molecule type" value="Genomic_DNA"/>
</dbReference>
<evidence type="ECO:0000313" key="3">
    <source>
        <dbReference type="Proteomes" id="UP000281738"/>
    </source>
</evidence>
<dbReference type="AlphaFoldDB" id="A0A3N2CYN8"/>
<feature type="transmembrane region" description="Helical" evidence="1">
    <location>
        <begin position="36"/>
        <end position="58"/>
    </location>
</feature>
<dbReference type="RefSeq" id="WP_123392311.1">
    <property type="nucleotide sequence ID" value="NZ_RKHO01000001.1"/>
</dbReference>
<protein>
    <submittedName>
        <fullName evidence="2">Uncharacterized protein</fullName>
    </submittedName>
</protein>
<dbReference type="Proteomes" id="UP000281738">
    <property type="component" value="Unassembled WGS sequence"/>
</dbReference>
<keyword evidence="1" id="KW-0472">Membrane</keyword>
<comment type="caution">
    <text evidence="2">The sequence shown here is derived from an EMBL/GenBank/DDBJ whole genome shotgun (WGS) entry which is preliminary data.</text>
</comment>
<organism evidence="2 3">
    <name type="scientific">Nocardioides aurantiacus</name>
    <dbReference type="NCBI Taxonomy" id="86796"/>
    <lineage>
        <taxon>Bacteria</taxon>
        <taxon>Bacillati</taxon>
        <taxon>Actinomycetota</taxon>
        <taxon>Actinomycetes</taxon>
        <taxon>Propionibacteriales</taxon>
        <taxon>Nocardioidaceae</taxon>
        <taxon>Nocardioides</taxon>
    </lineage>
</organism>
<proteinExistence type="predicted"/>
<evidence type="ECO:0000256" key="1">
    <source>
        <dbReference type="SAM" id="Phobius"/>
    </source>
</evidence>
<evidence type="ECO:0000313" key="2">
    <source>
        <dbReference type="EMBL" id="ROR92651.1"/>
    </source>
</evidence>
<gene>
    <name evidence="2" type="ORF">EDD33_3548</name>
</gene>